<feature type="region of interest" description="Disordered" evidence="1">
    <location>
        <begin position="325"/>
        <end position="348"/>
    </location>
</feature>
<reference evidence="2 3" key="1">
    <citation type="submission" date="2015-04" db="EMBL/GenBank/DDBJ databases">
        <title>Complete genome sequence of Schizopora paradoxa KUC8140, a cosmopolitan wood degrader in East Asia.</title>
        <authorList>
            <consortium name="DOE Joint Genome Institute"/>
            <person name="Min B."/>
            <person name="Park H."/>
            <person name="Jang Y."/>
            <person name="Kim J.-J."/>
            <person name="Kim K.H."/>
            <person name="Pangilinan J."/>
            <person name="Lipzen A."/>
            <person name="Riley R."/>
            <person name="Grigoriev I.V."/>
            <person name="Spatafora J.W."/>
            <person name="Choi I.-G."/>
        </authorList>
    </citation>
    <scope>NUCLEOTIDE SEQUENCE [LARGE SCALE GENOMIC DNA]</scope>
    <source>
        <strain evidence="2 3">KUC8140</strain>
    </source>
</reference>
<evidence type="ECO:0000313" key="3">
    <source>
        <dbReference type="Proteomes" id="UP000053477"/>
    </source>
</evidence>
<sequence length="348" mass="37406">MPPQPQAPPQLTVLNRVASIPLVSDSLAALHATLINNAYTKTPYSAAQAIGTKAYQISEPIQVRLAPVLTRADGLANKAVDIVESRYPYPFKTPTEEIYGDIRQTTEHAYDVANKTIDSRVRTPAYGLAQGVDKRFAPVVDRFEVVVNKIHGKTCDTNGTTPNGVEDSKEQLQYQRAYRLSIDLKDQIFVITSDQYKQLQEHNVLIQRATATAQSVSNALSNQYGVASQRVQALSDTMLSELQTLQKSAAQLPSQAQAGFQGLSERVGAVAGEVNSILRSEGPISDKLGKLKEAVEHQVQPLLASASSTVNSALNAVRGKVEDAKEKPNGTAYGTSNGVAVNGNGAAH</sequence>
<evidence type="ECO:0000313" key="2">
    <source>
        <dbReference type="EMBL" id="KLO19341.1"/>
    </source>
</evidence>
<name>A0A0H2SQG7_9AGAM</name>
<dbReference type="OrthoDB" id="376826at2759"/>
<protein>
    <submittedName>
        <fullName evidence="2">Lipid droplet-associated perilipin protein</fullName>
    </submittedName>
</protein>
<keyword evidence="3" id="KW-1185">Reference proteome</keyword>
<dbReference type="Proteomes" id="UP000053477">
    <property type="component" value="Unassembled WGS sequence"/>
</dbReference>
<accession>A0A0H2SQG7</accession>
<gene>
    <name evidence="2" type="ORF">SCHPADRAFT_898914</name>
</gene>
<dbReference type="AlphaFoldDB" id="A0A0H2SQG7"/>
<evidence type="ECO:0000256" key="1">
    <source>
        <dbReference type="SAM" id="MobiDB-lite"/>
    </source>
</evidence>
<proteinExistence type="predicted"/>
<organism evidence="2 3">
    <name type="scientific">Schizopora paradoxa</name>
    <dbReference type="NCBI Taxonomy" id="27342"/>
    <lineage>
        <taxon>Eukaryota</taxon>
        <taxon>Fungi</taxon>
        <taxon>Dikarya</taxon>
        <taxon>Basidiomycota</taxon>
        <taxon>Agaricomycotina</taxon>
        <taxon>Agaricomycetes</taxon>
        <taxon>Hymenochaetales</taxon>
        <taxon>Schizoporaceae</taxon>
        <taxon>Schizopora</taxon>
    </lineage>
</organism>
<dbReference type="EMBL" id="KQ085887">
    <property type="protein sequence ID" value="KLO19341.1"/>
    <property type="molecule type" value="Genomic_DNA"/>
</dbReference>
<dbReference type="STRING" id="27342.A0A0H2SQG7"/>
<dbReference type="InParanoid" id="A0A0H2SQG7"/>